<dbReference type="OrthoDB" id="9804790at2"/>
<dbReference type="InterPro" id="IPR020471">
    <property type="entry name" value="AKR"/>
</dbReference>
<evidence type="ECO:0000256" key="4">
    <source>
        <dbReference type="PIRSR" id="PIRSR000097-1"/>
    </source>
</evidence>
<dbReference type="PANTHER" id="PTHR43827:SF3">
    <property type="entry name" value="NADP-DEPENDENT OXIDOREDUCTASE DOMAIN-CONTAINING PROTEIN"/>
    <property type="match status" value="1"/>
</dbReference>
<dbReference type="AlphaFoldDB" id="A0A433Y404"/>
<accession>A0A433Y404</accession>
<dbReference type="PROSITE" id="PS00062">
    <property type="entry name" value="ALDOKETO_REDUCTASE_2"/>
    <property type="match status" value="1"/>
</dbReference>
<sequence length="280" mass="31544">MTENIPLIELNDGMKVPAVGFGTYRLKGADGVSSIKTAIEVGYRLLDSAFNYENEGTIGEAVRQSAVPRDQLLITSKLPGRHHAYDKALATIQESLYRGGLDYYDFYLIHWPNPNVNLYIEAWQAMIEARKQGLIRSIGVCNFLPEHIERLIQETGVAPSMNQIELHPLFNQEKQREWHKEHGIVTESWSPLGRASNILENDKIVEIAKAHNKSATQVILRWHVQLGAVPIPKAGSVQHQRDNLNVFDFELDEVQMKAISGLTSLSGRIADQDPATYEEF</sequence>
<dbReference type="FunFam" id="3.20.20.100:FF:000015">
    <property type="entry name" value="Oxidoreductase, aldo/keto reductase family"/>
    <property type="match status" value="1"/>
</dbReference>
<protein>
    <submittedName>
        <fullName evidence="8">Aldo/keto reductase</fullName>
    </submittedName>
</protein>
<proteinExistence type="inferred from homology"/>
<reference evidence="8 9" key="1">
    <citation type="submission" date="2018-12" db="EMBL/GenBank/DDBJ databases">
        <authorList>
            <person name="Sun L."/>
            <person name="Chen Z."/>
        </authorList>
    </citation>
    <scope>NUCLEOTIDE SEQUENCE [LARGE SCALE GENOMIC DNA]</scope>
    <source>
        <strain evidence="8 9">DSM 15890</strain>
    </source>
</reference>
<evidence type="ECO:0000256" key="6">
    <source>
        <dbReference type="PIRSR" id="PIRSR000097-3"/>
    </source>
</evidence>
<dbReference type="EMBL" id="RZNY01000023">
    <property type="protein sequence ID" value="RUT42934.1"/>
    <property type="molecule type" value="Genomic_DNA"/>
</dbReference>
<dbReference type="PANTHER" id="PTHR43827">
    <property type="entry name" value="2,5-DIKETO-D-GLUCONIC ACID REDUCTASE"/>
    <property type="match status" value="1"/>
</dbReference>
<dbReference type="Gene3D" id="3.20.20.100">
    <property type="entry name" value="NADP-dependent oxidoreductase domain"/>
    <property type="match status" value="1"/>
</dbReference>
<dbReference type="PRINTS" id="PR00069">
    <property type="entry name" value="ALDKETRDTASE"/>
</dbReference>
<dbReference type="PROSITE" id="PS00422">
    <property type="entry name" value="GRANINS_1"/>
    <property type="match status" value="1"/>
</dbReference>
<dbReference type="InterPro" id="IPR018170">
    <property type="entry name" value="Aldo/ket_reductase_CS"/>
</dbReference>
<feature type="site" description="Lowers pKa of active site Tyr" evidence="6">
    <location>
        <position position="77"/>
    </location>
</feature>
<keyword evidence="3" id="KW-0560">Oxidoreductase</keyword>
<feature type="binding site" evidence="5">
    <location>
        <position position="110"/>
    </location>
    <ligand>
        <name>substrate</name>
    </ligand>
</feature>
<evidence type="ECO:0000313" key="9">
    <source>
        <dbReference type="Proteomes" id="UP000279446"/>
    </source>
</evidence>
<keyword evidence="9" id="KW-1185">Reference proteome</keyword>
<gene>
    <name evidence="8" type="ORF">EJP82_21570</name>
</gene>
<feature type="active site" description="Proton donor" evidence="4">
    <location>
        <position position="52"/>
    </location>
</feature>
<evidence type="ECO:0000256" key="1">
    <source>
        <dbReference type="ARBA" id="ARBA00007905"/>
    </source>
</evidence>
<dbReference type="InterPro" id="IPR023210">
    <property type="entry name" value="NADP_OxRdtase_dom"/>
</dbReference>
<evidence type="ECO:0000259" key="7">
    <source>
        <dbReference type="Pfam" id="PF00248"/>
    </source>
</evidence>
<dbReference type="RefSeq" id="WP_127194126.1">
    <property type="nucleotide sequence ID" value="NZ_RZNY01000023.1"/>
</dbReference>
<dbReference type="SUPFAM" id="SSF51430">
    <property type="entry name" value="NAD(P)-linked oxidoreductase"/>
    <property type="match status" value="1"/>
</dbReference>
<organism evidence="8 9">
    <name type="scientific">Paenibacillus anaericanus</name>
    <dbReference type="NCBI Taxonomy" id="170367"/>
    <lineage>
        <taxon>Bacteria</taxon>
        <taxon>Bacillati</taxon>
        <taxon>Bacillota</taxon>
        <taxon>Bacilli</taxon>
        <taxon>Bacillales</taxon>
        <taxon>Paenibacillaceae</taxon>
        <taxon>Paenibacillus</taxon>
    </lineage>
</organism>
<keyword evidence="2" id="KW-0521">NADP</keyword>
<dbReference type="Pfam" id="PF00248">
    <property type="entry name" value="Aldo_ket_red"/>
    <property type="match status" value="1"/>
</dbReference>
<comment type="caution">
    <text evidence="8">The sequence shown here is derived from an EMBL/GenBank/DDBJ whole genome shotgun (WGS) entry which is preliminary data.</text>
</comment>
<comment type="similarity">
    <text evidence="1">Belongs to the aldo/keto reductase family.</text>
</comment>
<evidence type="ECO:0000256" key="5">
    <source>
        <dbReference type="PIRSR" id="PIRSR000097-2"/>
    </source>
</evidence>
<dbReference type="CDD" id="cd19132">
    <property type="entry name" value="AKR_AKR5D1_E1"/>
    <property type="match status" value="1"/>
</dbReference>
<dbReference type="InterPro" id="IPR036812">
    <property type="entry name" value="NAD(P)_OxRdtase_dom_sf"/>
</dbReference>
<feature type="domain" description="NADP-dependent oxidoreductase" evidence="7">
    <location>
        <begin position="19"/>
        <end position="261"/>
    </location>
</feature>
<dbReference type="GO" id="GO:0016616">
    <property type="term" value="F:oxidoreductase activity, acting on the CH-OH group of donors, NAD or NADP as acceptor"/>
    <property type="evidence" value="ECO:0007669"/>
    <property type="project" value="UniProtKB-ARBA"/>
</dbReference>
<dbReference type="PIRSF" id="PIRSF000097">
    <property type="entry name" value="AKR"/>
    <property type="match status" value="1"/>
</dbReference>
<dbReference type="Proteomes" id="UP000279446">
    <property type="component" value="Unassembled WGS sequence"/>
</dbReference>
<dbReference type="PROSITE" id="PS00798">
    <property type="entry name" value="ALDOKETO_REDUCTASE_1"/>
    <property type="match status" value="1"/>
</dbReference>
<name>A0A433Y404_9BACL</name>
<dbReference type="InterPro" id="IPR018054">
    <property type="entry name" value="Chromogranin_CS"/>
</dbReference>
<evidence type="ECO:0000313" key="8">
    <source>
        <dbReference type="EMBL" id="RUT42934.1"/>
    </source>
</evidence>
<evidence type="ECO:0000256" key="2">
    <source>
        <dbReference type="ARBA" id="ARBA00022857"/>
    </source>
</evidence>
<evidence type="ECO:0000256" key="3">
    <source>
        <dbReference type="ARBA" id="ARBA00023002"/>
    </source>
</evidence>